<keyword evidence="5" id="KW-0206">Cytoskeleton</keyword>
<keyword evidence="8" id="KW-1185">Reference proteome</keyword>
<evidence type="ECO:0000313" key="7">
    <source>
        <dbReference type="EMBL" id="KAJ4310244.1"/>
    </source>
</evidence>
<evidence type="ECO:0000256" key="5">
    <source>
        <dbReference type="ARBA" id="ARBA00023212"/>
    </source>
</evidence>
<feature type="non-terminal residue" evidence="7">
    <location>
        <position position="146"/>
    </location>
</feature>
<keyword evidence="3" id="KW-0963">Cytoplasm</keyword>
<evidence type="ECO:0000256" key="1">
    <source>
        <dbReference type="ARBA" id="ARBA00004245"/>
    </source>
</evidence>
<organism evidence="7 8">
    <name type="scientific">Fusarium piperis</name>
    <dbReference type="NCBI Taxonomy" id="1435070"/>
    <lineage>
        <taxon>Eukaryota</taxon>
        <taxon>Fungi</taxon>
        <taxon>Dikarya</taxon>
        <taxon>Ascomycota</taxon>
        <taxon>Pezizomycotina</taxon>
        <taxon>Sordariomycetes</taxon>
        <taxon>Hypocreomycetidae</taxon>
        <taxon>Hypocreales</taxon>
        <taxon>Nectriaceae</taxon>
        <taxon>Fusarium</taxon>
        <taxon>Fusarium solani species complex</taxon>
    </lineage>
</organism>
<evidence type="ECO:0000313" key="8">
    <source>
        <dbReference type="Proteomes" id="UP001140502"/>
    </source>
</evidence>
<dbReference type="Gene3D" id="3.30.450.30">
    <property type="entry name" value="Dynein light chain 2a, cytoplasmic"/>
    <property type="match status" value="1"/>
</dbReference>
<dbReference type="EMBL" id="JAPEUR010000388">
    <property type="protein sequence ID" value="KAJ4310244.1"/>
    <property type="molecule type" value="Genomic_DNA"/>
</dbReference>
<dbReference type="OrthoDB" id="421374at2759"/>
<dbReference type="AlphaFoldDB" id="A0A9W8W4B9"/>
<evidence type="ECO:0000256" key="4">
    <source>
        <dbReference type="ARBA" id="ARBA00023203"/>
    </source>
</evidence>
<dbReference type="GO" id="GO:0005938">
    <property type="term" value="C:cell cortex"/>
    <property type="evidence" value="ECO:0007669"/>
    <property type="project" value="TreeGrafter"/>
</dbReference>
<gene>
    <name evidence="7" type="primary">PFY1</name>
    <name evidence="7" type="ORF">N0V84_011078</name>
</gene>
<dbReference type="SMART" id="SM00392">
    <property type="entry name" value="PROF"/>
    <property type="match status" value="1"/>
</dbReference>
<proteinExistence type="inferred from homology"/>
<dbReference type="PANTHER" id="PTHR11604:SF0">
    <property type="entry name" value="PROFILIN"/>
    <property type="match status" value="1"/>
</dbReference>
<protein>
    <recommendedName>
        <fullName evidence="6">Profilin</fullName>
    </recommendedName>
</protein>
<dbReference type="PANTHER" id="PTHR11604">
    <property type="entry name" value="PROFILIN"/>
    <property type="match status" value="1"/>
</dbReference>
<dbReference type="CDD" id="cd00148">
    <property type="entry name" value="PROF"/>
    <property type="match status" value="1"/>
</dbReference>
<name>A0A9W8W4B9_9HYPO</name>
<dbReference type="Proteomes" id="UP001140502">
    <property type="component" value="Unassembled WGS sequence"/>
</dbReference>
<dbReference type="InterPro" id="IPR048278">
    <property type="entry name" value="PFN"/>
</dbReference>
<dbReference type="InterPro" id="IPR036140">
    <property type="entry name" value="PFN_sf"/>
</dbReference>
<comment type="subcellular location">
    <subcellularLocation>
        <location evidence="1">Cytoplasm</location>
        <location evidence="1">Cytoskeleton</location>
    </subcellularLocation>
</comment>
<evidence type="ECO:0000256" key="6">
    <source>
        <dbReference type="RuleBase" id="RU003909"/>
    </source>
</evidence>
<keyword evidence="4 6" id="KW-0009">Actin-binding</keyword>
<dbReference type="GO" id="GO:0005856">
    <property type="term" value="C:cytoskeleton"/>
    <property type="evidence" value="ECO:0007669"/>
    <property type="project" value="UniProtKB-SubCell"/>
</dbReference>
<dbReference type="Pfam" id="PF00235">
    <property type="entry name" value="Profilin"/>
    <property type="match status" value="1"/>
</dbReference>
<comment type="caution">
    <text evidence="7">The sequence shown here is derived from an EMBL/GenBank/DDBJ whole genome shotgun (WGS) entry which is preliminary data.</text>
</comment>
<dbReference type="GO" id="GO:0003785">
    <property type="term" value="F:actin monomer binding"/>
    <property type="evidence" value="ECO:0007669"/>
    <property type="project" value="TreeGrafter"/>
</dbReference>
<accession>A0A9W8W4B9</accession>
<evidence type="ECO:0000256" key="2">
    <source>
        <dbReference type="ARBA" id="ARBA00010058"/>
    </source>
</evidence>
<dbReference type="PRINTS" id="PR00392">
    <property type="entry name" value="PROFILIN"/>
</dbReference>
<evidence type="ECO:0000256" key="3">
    <source>
        <dbReference type="ARBA" id="ARBA00022490"/>
    </source>
</evidence>
<dbReference type="SUPFAM" id="SSF55770">
    <property type="entry name" value="Profilin (actin-binding protein)"/>
    <property type="match status" value="1"/>
</dbReference>
<reference evidence="7" key="1">
    <citation type="submission" date="2022-10" db="EMBL/GenBank/DDBJ databases">
        <title>Tapping the CABI collections for fungal endophytes: first genome assemblies for Collariella, Neodidymelliopsis, Ascochyta clinopodiicola, Didymella pomorum, Didymosphaeria variabile, Neocosmospora piperis and Neocucurbitaria cava.</title>
        <authorList>
            <person name="Hill R."/>
        </authorList>
    </citation>
    <scope>NUCLEOTIDE SEQUENCE</scope>
    <source>
        <strain evidence="7">IMI 366586</strain>
    </source>
</reference>
<dbReference type="InterPro" id="IPR005455">
    <property type="entry name" value="PFN_euk"/>
</dbReference>
<sequence>HDHGFQPVLIPTDYRADADLYQHNSLIATGHIDKGAIISAAGDSAWASSADFQLKPEEMKAISSIVSGDQAAIDKAFGEGLYIGGERYVLTRVEGRSLYARSGRLGVAVAKTLQAIVVGHHGEAQVAGNATSTVEGLADYLIGQSY</sequence>
<comment type="similarity">
    <text evidence="2 6">Belongs to the profilin family.</text>
</comment>